<evidence type="ECO:0000259" key="4">
    <source>
        <dbReference type="PROSITE" id="PS50110"/>
    </source>
</evidence>
<keyword evidence="3" id="KW-0597">Phosphoprotein</keyword>
<comment type="caution">
    <text evidence="5">The sequence shown here is derived from an EMBL/GenBank/DDBJ whole genome shotgun (WGS) entry which is preliminary data.</text>
</comment>
<dbReference type="Pfam" id="PF00072">
    <property type="entry name" value="Response_reg"/>
    <property type="match status" value="1"/>
</dbReference>
<dbReference type="RefSeq" id="WP_131917742.1">
    <property type="nucleotide sequence ID" value="NZ_JAOQNU010000001.1"/>
</dbReference>
<evidence type="ECO:0000256" key="1">
    <source>
        <dbReference type="ARBA" id="ARBA00018672"/>
    </source>
</evidence>
<evidence type="ECO:0000313" key="5">
    <source>
        <dbReference type="EMBL" id="TCP68951.1"/>
    </source>
</evidence>
<dbReference type="SMART" id="SM00448">
    <property type="entry name" value="REC"/>
    <property type="match status" value="1"/>
</dbReference>
<dbReference type="Proteomes" id="UP000294813">
    <property type="component" value="Unassembled WGS sequence"/>
</dbReference>
<keyword evidence="6" id="KW-1185">Reference proteome</keyword>
<evidence type="ECO:0000256" key="2">
    <source>
        <dbReference type="ARBA" id="ARBA00024867"/>
    </source>
</evidence>
<dbReference type="OrthoDB" id="9790669at2"/>
<evidence type="ECO:0000256" key="3">
    <source>
        <dbReference type="PROSITE-ProRule" id="PRU00169"/>
    </source>
</evidence>
<dbReference type="PANTHER" id="PTHR43228">
    <property type="entry name" value="TWO-COMPONENT RESPONSE REGULATOR"/>
    <property type="match status" value="1"/>
</dbReference>
<dbReference type="Gene3D" id="3.40.50.2300">
    <property type="match status" value="1"/>
</dbReference>
<feature type="domain" description="Response regulatory" evidence="4">
    <location>
        <begin position="3"/>
        <end position="118"/>
    </location>
</feature>
<dbReference type="EMBL" id="SLXT01000001">
    <property type="protein sequence ID" value="TCP68951.1"/>
    <property type="molecule type" value="Genomic_DNA"/>
</dbReference>
<dbReference type="SUPFAM" id="SSF52172">
    <property type="entry name" value="CheY-like"/>
    <property type="match status" value="1"/>
</dbReference>
<dbReference type="AlphaFoldDB" id="A0A4R2S955"/>
<dbReference type="GO" id="GO:0000160">
    <property type="term" value="P:phosphorelay signal transduction system"/>
    <property type="evidence" value="ECO:0007669"/>
    <property type="project" value="InterPro"/>
</dbReference>
<dbReference type="PROSITE" id="PS50110">
    <property type="entry name" value="RESPONSE_REGULATORY"/>
    <property type="match status" value="1"/>
</dbReference>
<reference evidence="5 6" key="1">
    <citation type="submission" date="2019-03" db="EMBL/GenBank/DDBJ databases">
        <title>Genomic Encyclopedia of Type Strains, Phase IV (KMG-IV): sequencing the most valuable type-strain genomes for metagenomic binning, comparative biology and taxonomic classification.</title>
        <authorList>
            <person name="Goeker M."/>
        </authorList>
    </citation>
    <scope>NUCLEOTIDE SEQUENCE [LARGE SCALE GENOMIC DNA]</scope>
    <source>
        <strain evidence="5 6">DSM 11170</strain>
    </source>
</reference>
<accession>A0A4R2S955</accession>
<sequence length="120" mass="13025">MARILICDDSNLSRSALRRIIHTSGHTVVGEAVDGEEACQKFSELKPDLVTMDITMPKMNGIKALQAILQRDTQAKVVMISALGHAAKILEAVHHGAKCYVTKPFDENAVRTAIDDALNA</sequence>
<feature type="modified residue" description="4-aspartylphosphate" evidence="3">
    <location>
        <position position="53"/>
    </location>
</feature>
<organism evidence="5 6">
    <name type="scientific">Heliophilum fasciatum</name>
    <dbReference type="NCBI Taxonomy" id="35700"/>
    <lineage>
        <taxon>Bacteria</taxon>
        <taxon>Bacillati</taxon>
        <taxon>Bacillota</taxon>
        <taxon>Clostridia</taxon>
        <taxon>Eubacteriales</taxon>
        <taxon>Heliobacteriaceae</taxon>
        <taxon>Heliophilum</taxon>
    </lineage>
</organism>
<dbReference type="InterPro" id="IPR052048">
    <property type="entry name" value="ST_Response_Regulator"/>
</dbReference>
<dbReference type="InterPro" id="IPR001789">
    <property type="entry name" value="Sig_transdc_resp-reg_receiver"/>
</dbReference>
<comment type="function">
    <text evidence="2">May play the central regulatory role in sporulation. It may be an element of the effector pathway responsible for the activation of sporulation genes in response to nutritional stress. Spo0A may act in concert with spo0H (a sigma factor) to control the expression of some genes that are critical to the sporulation process.</text>
</comment>
<dbReference type="PANTHER" id="PTHR43228:SF1">
    <property type="entry name" value="TWO-COMPONENT RESPONSE REGULATOR ARR22"/>
    <property type="match status" value="1"/>
</dbReference>
<evidence type="ECO:0000313" key="6">
    <source>
        <dbReference type="Proteomes" id="UP000294813"/>
    </source>
</evidence>
<proteinExistence type="predicted"/>
<dbReference type="InterPro" id="IPR011006">
    <property type="entry name" value="CheY-like_superfamily"/>
</dbReference>
<gene>
    <name evidence="5" type="ORF">EDD73_101117</name>
</gene>
<name>A0A4R2S955_9FIRM</name>
<protein>
    <recommendedName>
        <fullName evidence="1">Stage 0 sporulation protein A homolog</fullName>
    </recommendedName>
</protein>